<dbReference type="Proteomes" id="UP000289184">
    <property type="component" value="Unassembled WGS sequence"/>
</dbReference>
<reference evidence="1 2" key="1">
    <citation type="submission" date="2018-07" db="EMBL/GenBank/DDBJ databases">
        <authorList>
            <person name="Peeters C."/>
        </authorList>
    </citation>
    <scope>NUCLEOTIDE SEQUENCE [LARGE SCALE GENOMIC DNA]</scope>
    <source>
        <strain evidence="1 2">LMG 3411</strain>
    </source>
</reference>
<protein>
    <recommendedName>
        <fullName evidence="3">DUF4352 domain-containing protein</fullName>
    </recommendedName>
</protein>
<name>A0A446CI68_9BURK</name>
<dbReference type="AlphaFoldDB" id="A0A446CI68"/>
<evidence type="ECO:0000313" key="1">
    <source>
        <dbReference type="EMBL" id="SSW67475.1"/>
    </source>
</evidence>
<gene>
    <name evidence="1" type="ORF">AGI3411_03138</name>
</gene>
<accession>A0A446CI68</accession>
<evidence type="ECO:0000313" key="2">
    <source>
        <dbReference type="Proteomes" id="UP000289184"/>
    </source>
</evidence>
<evidence type="ECO:0008006" key="3">
    <source>
        <dbReference type="Google" id="ProtNLM"/>
    </source>
</evidence>
<proteinExistence type="predicted"/>
<sequence>MSARLGSLLLILVAALALYAMQRSTPRYMELTGPVVERGAMGRAVDTRLFEATVQRVQFAQRLDYQRLGKVQTRETGGVWAIVWLRLAAADTSATVAEAAWLGPDGLVYRHTDRLSLARGVPPYFLDPGLPRTVRLVFEIRPDQARGATLLLSSRYAPRLDSQARIALDDVPVDADGRPQAVARYDLDQETAP</sequence>
<organism evidence="1 2">
    <name type="scientific">Achromobacter agilis</name>
    <dbReference type="NCBI Taxonomy" id="1353888"/>
    <lineage>
        <taxon>Bacteria</taxon>
        <taxon>Pseudomonadati</taxon>
        <taxon>Pseudomonadota</taxon>
        <taxon>Betaproteobacteria</taxon>
        <taxon>Burkholderiales</taxon>
        <taxon>Alcaligenaceae</taxon>
        <taxon>Achromobacter</taxon>
    </lineage>
</organism>
<keyword evidence="2" id="KW-1185">Reference proteome</keyword>
<dbReference type="EMBL" id="UFQB01000012">
    <property type="protein sequence ID" value="SSW67475.1"/>
    <property type="molecule type" value="Genomic_DNA"/>
</dbReference>
<dbReference type="RefSeq" id="WP_129528317.1">
    <property type="nucleotide sequence ID" value="NZ_UFQB01000012.1"/>
</dbReference>
<dbReference type="OrthoDB" id="5998093at2"/>